<dbReference type="FunFam" id="3.40.640.10:FF:000007">
    <property type="entry name" value="glycine dehydrogenase (Decarboxylating), mitochondrial"/>
    <property type="match status" value="1"/>
</dbReference>
<dbReference type="GO" id="GO:0030170">
    <property type="term" value="F:pyridoxal phosphate binding"/>
    <property type="evidence" value="ECO:0007669"/>
    <property type="project" value="TreeGrafter"/>
</dbReference>
<organism evidence="12 13">
    <name type="scientific">Aliidiomarina iranensis</name>
    <dbReference type="NCBI Taxonomy" id="1434071"/>
    <lineage>
        <taxon>Bacteria</taxon>
        <taxon>Pseudomonadati</taxon>
        <taxon>Pseudomonadota</taxon>
        <taxon>Gammaproteobacteria</taxon>
        <taxon>Alteromonadales</taxon>
        <taxon>Idiomarinaceae</taxon>
        <taxon>Aliidiomarina</taxon>
    </lineage>
</organism>
<evidence type="ECO:0000259" key="10">
    <source>
        <dbReference type="Pfam" id="PF02347"/>
    </source>
</evidence>
<dbReference type="InterPro" id="IPR015424">
    <property type="entry name" value="PyrdxlP-dep_Trfase"/>
</dbReference>
<dbReference type="InterPro" id="IPR003437">
    <property type="entry name" value="GcvP"/>
</dbReference>
<evidence type="ECO:0000256" key="1">
    <source>
        <dbReference type="ARBA" id="ARBA00001933"/>
    </source>
</evidence>
<dbReference type="InterPro" id="IPR049315">
    <property type="entry name" value="GDC-P_N"/>
</dbReference>
<dbReference type="GO" id="GO:0019464">
    <property type="term" value="P:glycine decarboxylation via glycine cleavage system"/>
    <property type="evidence" value="ECO:0007669"/>
    <property type="project" value="UniProtKB-UniRule"/>
</dbReference>
<dbReference type="GO" id="GO:0004375">
    <property type="term" value="F:glycine dehydrogenase (decarboxylating) activity"/>
    <property type="evidence" value="ECO:0007669"/>
    <property type="project" value="UniProtKB-EC"/>
</dbReference>
<comment type="similarity">
    <text evidence="3 8">Belongs to the GcvP family.</text>
</comment>
<dbReference type="RefSeq" id="WP_126767460.1">
    <property type="nucleotide sequence ID" value="NZ_PIPJ01000005.1"/>
</dbReference>
<dbReference type="InterPro" id="IPR020581">
    <property type="entry name" value="GDC_P"/>
</dbReference>
<dbReference type="EC" id="1.4.4.2" evidence="8"/>
<dbReference type="PANTHER" id="PTHR11773:SF13">
    <property type="entry name" value="GLYCINE DEHYDROGENASE (DECARBOXYLATING)"/>
    <property type="match status" value="1"/>
</dbReference>
<dbReference type="Pfam" id="PF02347">
    <property type="entry name" value="GDC-P"/>
    <property type="match status" value="2"/>
</dbReference>
<proteinExistence type="inferred from homology"/>
<gene>
    <name evidence="8" type="primary">gcvP</name>
    <name evidence="12" type="ORF">CWE08_08385</name>
</gene>
<comment type="catalytic activity">
    <reaction evidence="7 8">
        <text>N(6)-[(R)-lipoyl]-L-lysyl-[glycine-cleavage complex H protein] + glycine + H(+) = N(6)-[(R)-S(8)-aminomethyldihydrolipoyl]-L-lysyl-[glycine-cleavage complex H protein] + CO2</text>
        <dbReference type="Rhea" id="RHEA:24304"/>
        <dbReference type="Rhea" id="RHEA-COMP:10494"/>
        <dbReference type="Rhea" id="RHEA-COMP:10495"/>
        <dbReference type="ChEBI" id="CHEBI:15378"/>
        <dbReference type="ChEBI" id="CHEBI:16526"/>
        <dbReference type="ChEBI" id="CHEBI:57305"/>
        <dbReference type="ChEBI" id="CHEBI:83099"/>
        <dbReference type="ChEBI" id="CHEBI:83143"/>
        <dbReference type="EC" id="1.4.4.2"/>
    </reaction>
</comment>
<dbReference type="CDD" id="cd00613">
    <property type="entry name" value="GDC-P"/>
    <property type="match status" value="2"/>
</dbReference>
<dbReference type="NCBIfam" id="TIGR00461">
    <property type="entry name" value="gcvP"/>
    <property type="match status" value="1"/>
</dbReference>
<evidence type="ECO:0000256" key="9">
    <source>
        <dbReference type="PIRSR" id="PIRSR603437-50"/>
    </source>
</evidence>
<dbReference type="AlphaFoldDB" id="A0A432VVE8"/>
<dbReference type="GO" id="GO:0005960">
    <property type="term" value="C:glycine cleavage complex"/>
    <property type="evidence" value="ECO:0007669"/>
    <property type="project" value="TreeGrafter"/>
</dbReference>
<dbReference type="FunFam" id="3.90.1150.10:FF:000007">
    <property type="entry name" value="Glycine dehydrogenase (decarboxylating), mitochondrial"/>
    <property type="match status" value="1"/>
</dbReference>
<dbReference type="NCBIfam" id="NF003346">
    <property type="entry name" value="PRK04366.1"/>
    <property type="match status" value="1"/>
</dbReference>
<keyword evidence="13" id="KW-1185">Reference proteome</keyword>
<accession>A0A432VVE8</accession>
<evidence type="ECO:0000259" key="11">
    <source>
        <dbReference type="Pfam" id="PF21478"/>
    </source>
</evidence>
<dbReference type="Proteomes" id="UP000288395">
    <property type="component" value="Unassembled WGS sequence"/>
</dbReference>
<reference evidence="13" key="1">
    <citation type="journal article" date="2018" name="Front. Microbiol.">
        <title>Genome-Based Analysis Reveals the Taxonomy and Diversity of the Family Idiomarinaceae.</title>
        <authorList>
            <person name="Liu Y."/>
            <person name="Lai Q."/>
            <person name="Shao Z."/>
        </authorList>
    </citation>
    <scope>NUCLEOTIDE SEQUENCE [LARGE SCALE GENOMIC DNA]</scope>
    <source>
        <strain evidence="13">GBPy7</strain>
    </source>
</reference>
<dbReference type="SUPFAM" id="SSF53383">
    <property type="entry name" value="PLP-dependent transferases"/>
    <property type="match status" value="2"/>
</dbReference>
<evidence type="ECO:0000256" key="8">
    <source>
        <dbReference type="HAMAP-Rule" id="MF_00711"/>
    </source>
</evidence>
<dbReference type="HAMAP" id="MF_00711">
    <property type="entry name" value="GcvP"/>
    <property type="match status" value="1"/>
</dbReference>
<evidence type="ECO:0000256" key="7">
    <source>
        <dbReference type="ARBA" id="ARBA00049026"/>
    </source>
</evidence>
<dbReference type="Pfam" id="PF21478">
    <property type="entry name" value="GcvP2_C"/>
    <property type="match status" value="1"/>
</dbReference>
<evidence type="ECO:0000313" key="12">
    <source>
        <dbReference type="EMBL" id="RUO20470.1"/>
    </source>
</evidence>
<evidence type="ECO:0000256" key="3">
    <source>
        <dbReference type="ARBA" id="ARBA00010756"/>
    </source>
</evidence>
<dbReference type="GO" id="GO:0005829">
    <property type="term" value="C:cytosol"/>
    <property type="evidence" value="ECO:0007669"/>
    <property type="project" value="TreeGrafter"/>
</dbReference>
<dbReference type="InterPro" id="IPR049316">
    <property type="entry name" value="GDC-P_C"/>
</dbReference>
<protein>
    <recommendedName>
        <fullName evidence="8">Glycine dehydrogenase (decarboxylating)</fullName>
        <ecNumber evidence="8">1.4.4.2</ecNumber>
    </recommendedName>
    <alternativeName>
        <fullName evidence="8">Glycine cleavage system P-protein</fullName>
    </alternativeName>
    <alternativeName>
        <fullName evidence="8">Glycine decarboxylase</fullName>
    </alternativeName>
    <alternativeName>
        <fullName evidence="8">Glycine dehydrogenase (aminomethyl-transferring)</fullName>
    </alternativeName>
</protein>
<dbReference type="PANTHER" id="PTHR11773">
    <property type="entry name" value="GLYCINE DEHYDROGENASE, DECARBOXYLATING"/>
    <property type="match status" value="1"/>
</dbReference>
<evidence type="ECO:0000256" key="2">
    <source>
        <dbReference type="ARBA" id="ARBA00003788"/>
    </source>
</evidence>
<evidence type="ECO:0000256" key="5">
    <source>
        <dbReference type="ARBA" id="ARBA00022898"/>
    </source>
</evidence>
<feature type="modified residue" description="N6-(pyridoxal phosphate)lysine" evidence="8 9">
    <location>
        <position position="709"/>
    </location>
</feature>
<name>A0A432VVE8_9GAMM</name>
<sequence length="961" mass="104567">MSSKTLTQLENHEEFVSRHIGPDAQEQQDMLAFVGAKSLEDMTAQTVPGSILREPFLQVGGAMNERDALARLRKIAKKNKVFSSYIGMGYYDTLLPNVILRNVLENPGWYTAYTPYQPEIAQGRLQAILNFQQVSIDLTGMEMASASLLDEATAAAEAMAMAQRVSKSKSNVFFIADNVFPQTVDVVKARAEMFGFEIVQGPWQEAGNYDVFGALLQSPAENGELLDLTEVIAAVQAQKGLVAVATDLMSLVACKSPGEMGADMVFGSAQRFGVPMGYGGPHAAFFATREKFKRALPGRIIGVSKDSRGKTALRMAMQTREQHIRREKATSNICTAQVLLANIASFYAVYHGPEGLKNIAGRIHRLTDILAAGLTEKGFTPVNTTWFDTITIKASGDVRNGILARAAAAEVNFRTDRAGFLGISLDEAKNRTDIDTLFNVILGEGHGLDVDKLDADCAAKGASIPANLKRESKFLTHEVFNQYHSETEMLRYIRQLEGKDLALNHSMISLGSCTMKLNATAEMIPITWPEFANLHPFCPLDQAQGYAEMIETLSDWLIDITGYDNLSMQPNSGAQGEYAGLLAIQRYHASRGEAHRNVCLIPESAHGTNPASAQMASMKVVVVACDKKGNVDIADLRAKAADVADNLSCAMVTYPSTHGVYEEGIREICEIVHEFGGQVYMDGANMNAQVGVTSPGYIGSDVSHLNLHKTFCIPHGGGGPGMGPIGVKSHLAPFLPGHVLSDGNGLAKGNGAVSAAPYGSASILPISWMYIAMMGSAGLREASEVAILSANYMAKRLGDDFPILYTGRNDRVAHECIIDLRPLKEKTGIAEIDIAKRLQDYGFHSPTMSFPVAGTLMIEPTESESKAEMDRFCDAMLAIKAEIEKVAAGEWPADNNPLVNAPHTMADVVSDWQHPYTREEACFPKTWLRDHKFWPSVNRIDDVYGDRNLVCSCPPLSAYQE</sequence>
<dbReference type="Gene3D" id="3.90.1150.10">
    <property type="entry name" value="Aspartate Aminotransferase, domain 1"/>
    <property type="match status" value="2"/>
</dbReference>
<feature type="domain" description="Glycine cleavage system P-protein N-terminal" evidence="10">
    <location>
        <begin position="462"/>
        <end position="740"/>
    </location>
</feature>
<evidence type="ECO:0000256" key="6">
    <source>
        <dbReference type="ARBA" id="ARBA00023002"/>
    </source>
</evidence>
<dbReference type="FunFam" id="3.40.640.10:FF:000005">
    <property type="entry name" value="Glycine dehydrogenase (decarboxylating), mitochondrial"/>
    <property type="match status" value="1"/>
</dbReference>
<comment type="subunit">
    <text evidence="4 8">The glycine cleavage system is composed of four proteins: P, T, L and H.</text>
</comment>
<comment type="cofactor">
    <cofactor evidence="1 8 9">
        <name>pyridoxal 5'-phosphate</name>
        <dbReference type="ChEBI" id="CHEBI:597326"/>
    </cofactor>
</comment>
<comment type="caution">
    <text evidence="12">The sequence shown here is derived from an EMBL/GenBank/DDBJ whole genome shotgun (WGS) entry which is preliminary data.</text>
</comment>
<keyword evidence="5 8" id="KW-0663">Pyridoxal phosphate</keyword>
<dbReference type="InterPro" id="IPR015422">
    <property type="entry name" value="PyrdxlP-dep_Trfase_small"/>
</dbReference>
<comment type="function">
    <text evidence="2 8">The glycine cleavage system catalyzes the degradation of glycine. The P protein binds the alpha-amino group of glycine through its pyridoxal phosphate cofactor; CO(2) is released and the remaining methylamine moiety is then transferred to the lipoamide cofactor of the H protein.</text>
</comment>
<feature type="domain" description="Glycine dehydrogenase C-terminal" evidence="11">
    <location>
        <begin position="782"/>
        <end position="903"/>
    </location>
</feature>
<dbReference type="EMBL" id="PIPJ01000005">
    <property type="protein sequence ID" value="RUO20470.1"/>
    <property type="molecule type" value="Genomic_DNA"/>
</dbReference>
<evidence type="ECO:0000313" key="13">
    <source>
        <dbReference type="Proteomes" id="UP000288395"/>
    </source>
</evidence>
<feature type="domain" description="Glycine cleavage system P-protein N-terminal" evidence="10">
    <location>
        <begin position="18"/>
        <end position="440"/>
    </location>
</feature>
<dbReference type="GO" id="GO:0016594">
    <property type="term" value="F:glycine binding"/>
    <property type="evidence" value="ECO:0007669"/>
    <property type="project" value="TreeGrafter"/>
</dbReference>
<dbReference type="InterPro" id="IPR015421">
    <property type="entry name" value="PyrdxlP-dep_Trfase_major"/>
</dbReference>
<dbReference type="Gene3D" id="3.40.640.10">
    <property type="entry name" value="Type I PLP-dependent aspartate aminotransferase-like (Major domain)"/>
    <property type="match status" value="2"/>
</dbReference>
<dbReference type="OrthoDB" id="9801272at2"/>
<keyword evidence="6 8" id="KW-0560">Oxidoreductase</keyword>
<evidence type="ECO:0000256" key="4">
    <source>
        <dbReference type="ARBA" id="ARBA00011690"/>
    </source>
</evidence>